<evidence type="ECO:0000256" key="1">
    <source>
        <dbReference type="SAM" id="MobiDB-lite"/>
    </source>
</evidence>
<name>A0A1D3K7P5_PSEVE</name>
<gene>
    <name evidence="2" type="ORF">PVE_R2G0301</name>
</gene>
<evidence type="ECO:0000313" key="3">
    <source>
        <dbReference type="Proteomes" id="UP000245431"/>
    </source>
</evidence>
<accession>A0A1D3K7P5</accession>
<reference evidence="3" key="1">
    <citation type="submission" date="2016-07" db="EMBL/GenBank/DDBJ databases">
        <authorList>
            <person name="Florea S."/>
            <person name="Webb J.S."/>
            <person name="Jaromczyk J."/>
            <person name="Schardl C.L."/>
        </authorList>
    </citation>
    <scope>NUCLEOTIDE SEQUENCE [LARGE SCALE GENOMIC DNA]</scope>
    <source>
        <strain evidence="3">1YdBTEX2</strain>
    </source>
</reference>
<dbReference type="AlphaFoldDB" id="A0A1D3K7P5"/>
<evidence type="ECO:0000313" key="2">
    <source>
        <dbReference type="EMBL" id="SBW84330.1"/>
    </source>
</evidence>
<feature type="region of interest" description="Disordered" evidence="1">
    <location>
        <begin position="32"/>
        <end position="55"/>
    </location>
</feature>
<dbReference type="EMBL" id="LT599584">
    <property type="protein sequence ID" value="SBW84330.1"/>
    <property type="molecule type" value="Genomic_DNA"/>
</dbReference>
<organism evidence="2 3">
    <name type="scientific">Pseudomonas veronii 1YdBTEX2</name>
    <dbReference type="NCBI Taxonomy" id="1295141"/>
    <lineage>
        <taxon>Bacteria</taxon>
        <taxon>Pseudomonadati</taxon>
        <taxon>Pseudomonadota</taxon>
        <taxon>Gammaproteobacteria</taxon>
        <taxon>Pseudomonadales</taxon>
        <taxon>Pseudomonadaceae</taxon>
        <taxon>Pseudomonas</taxon>
    </lineage>
</organism>
<dbReference type="Proteomes" id="UP000245431">
    <property type="component" value="Chromosome PVE_r2"/>
</dbReference>
<sequence>MHPSNKIGSYAQPHKGLLEYLADQVMAQLTEQALEPETGRNPCSEPESGEQSTKATSFYFNSGGSVCNCTPCVVMRRLV</sequence>
<protein>
    <submittedName>
        <fullName evidence="2">Uncharacterized protein</fullName>
    </submittedName>
</protein>
<proteinExistence type="predicted"/>